<dbReference type="Proteomes" id="UP000466442">
    <property type="component" value="Linkage Group LG1"/>
</dbReference>
<evidence type="ECO:0000313" key="2">
    <source>
        <dbReference type="Proteomes" id="UP000466442"/>
    </source>
</evidence>
<comment type="caution">
    <text evidence="1">The sequence shown here is derived from an EMBL/GenBank/DDBJ whole genome shotgun (WGS) entry which is preliminary data.</text>
</comment>
<keyword evidence="2" id="KW-1185">Reference proteome</keyword>
<protein>
    <submittedName>
        <fullName evidence="1">Uncharacterized protein</fullName>
    </submittedName>
</protein>
<sequence>MELMKLFHRFWLNFKLFWRRMRWIKLPYLVIIVGGFFIALLAVNIYSLKCIKSETVQIANKVAQGSNNCNLSSQQPFSFVAYGGRDVDSGHLRHVFDMFKLFGYQRVERIDGDWDVMWSHDYPFQKLAPLMKNLKPHQKVNHFPGTGFITNKMDLATSGLKFIPKAFKIPEQKNQLLNYVSNNPTKQFVQKSNDHRGIKIKSLKEIDLDKSGSFIQEYISDPLLVDGYKFDIGVYTTITSFDPLRVYIYNGDALFRYCTEKYYPFDDKKVNKYVIGDDYLPTWEVPSLKKYYEDYGFSMKESFDGYMISLGRDPKTIWLQIEEAIRQVCLKKESQIMKYLSLYKSKRNFFEMMRFDFVVDNNLNVYIMEVNMSPNLSSAHFQQNQLLYEQVLFNLFSLVGLGTKGYLKDERVLVSGKNLVVSPSKCASCADCTAPDCQLCRPCLSGETERVLKDAYLEHMNKRDCKRVFPVDHADWTSFPYDHLGPENMLMLNWFKEKCQTDQSWC</sequence>
<dbReference type="InterPro" id="IPR053317">
    <property type="entry name" value="Tubulin_polyglutamylase"/>
</dbReference>
<dbReference type="OrthoDB" id="202825at2759"/>
<dbReference type="Gene3D" id="3.30.470.20">
    <property type="entry name" value="ATP-grasp fold, B domain"/>
    <property type="match status" value="1"/>
</dbReference>
<evidence type="ECO:0000313" key="1">
    <source>
        <dbReference type="EMBL" id="KAF6216821.1"/>
    </source>
</evidence>
<gene>
    <name evidence="1" type="ORF">GE061_001171</name>
</gene>
<dbReference type="PROSITE" id="PS51221">
    <property type="entry name" value="TTL"/>
    <property type="match status" value="1"/>
</dbReference>
<reference evidence="1" key="1">
    <citation type="journal article" date="2021" name="Mol. Ecol. Resour.">
        <title>Apolygus lucorum genome provides insights into omnivorousness and mesophyll feeding.</title>
        <authorList>
            <person name="Liu Y."/>
            <person name="Liu H."/>
            <person name="Wang H."/>
            <person name="Huang T."/>
            <person name="Liu B."/>
            <person name="Yang B."/>
            <person name="Yin L."/>
            <person name="Li B."/>
            <person name="Zhang Y."/>
            <person name="Zhang S."/>
            <person name="Jiang F."/>
            <person name="Zhang X."/>
            <person name="Ren Y."/>
            <person name="Wang B."/>
            <person name="Wang S."/>
            <person name="Lu Y."/>
            <person name="Wu K."/>
            <person name="Fan W."/>
            <person name="Wang G."/>
        </authorList>
    </citation>
    <scope>NUCLEOTIDE SEQUENCE</scope>
    <source>
        <strain evidence="1">12Hb</strain>
    </source>
</reference>
<proteinExistence type="predicted"/>
<dbReference type="SUPFAM" id="SSF56059">
    <property type="entry name" value="Glutathione synthetase ATP-binding domain-like"/>
    <property type="match status" value="1"/>
</dbReference>
<dbReference type="PANTHER" id="PTHR47113:SF1">
    <property type="entry name" value="LD09343P"/>
    <property type="match status" value="1"/>
</dbReference>
<dbReference type="Pfam" id="PF03133">
    <property type="entry name" value="TTL"/>
    <property type="match status" value="1"/>
</dbReference>
<accession>A0A6A4KBX7</accession>
<dbReference type="EMBL" id="WIXP02000001">
    <property type="protein sequence ID" value="KAF6216821.1"/>
    <property type="molecule type" value="Genomic_DNA"/>
</dbReference>
<organism evidence="1 2">
    <name type="scientific">Apolygus lucorum</name>
    <name type="common">Small green plant bug</name>
    <name type="synonym">Lygocoris lucorum</name>
    <dbReference type="NCBI Taxonomy" id="248454"/>
    <lineage>
        <taxon>Eukaryota</taxon>
        <taxon>Metazoa</taxon>
        <taxon>Ecdysozoa</taxon>
        <taxon>Arthropoda</taxon>
        <taxon>Hexapoda</taxon>
        <taxon>Insecta</taxon>
        <taxon>Pterygota</taxon>
        <taxon>Neoptera</taxon>
        <taxon>Paraneoptera</taxon>
        <taxon>Hemiptera</taxon>
        <taxon>Heteroptera</taxon>
        <taxon>Panheteroptera</taxon>
        <taxon>Cimicomorpha</taxon>
        <taxon>Miridae</taxon>
        <taxon>Mirini</taxon>
        <taxon>Apolygus</taxon>
    </lineage>
</organism>
<dbReference type="PANTHER" id="PTHR47113">
    <property type="entry name" value="LD09343P"/>
    <property type="match status" value="1"/>
</dbReference>
<name>A0A6A4KBX7_APOLU</name>
<dbReference type="AlphaFoldDB" id="A0A6A4KBX7"/>
<dbReference type="InterPro" id="IPR004344">
    <property type="entry name" value="TTL/TTLL_fam"/>
</dbReference>